<proteinExistence type="predicted"/>
<dbReference type="EMBL" id="CAJPWZ010001594">
    <property type="protein sequence ID" value="CAG2218226.1"/>
    <property type="molecule type" value="Genomic_DNA"/>
</dbReference>
<evidence type="ECO:0000313" key="2">
    <source>
        <dbReference type="Proteomes" id="UP000683360"/>
    </source>
</evidence>
<accession>A0A8S3SJA4</accession>
<organism evidence="1 2">
    <name type="scientific">Mytilus edulis</name>
    <name type="common">Blue mussel</name>
    <dbReference type="NCBI Taxonomy" id="6550"/>
    <lineage>
        <taxon>Eukaryota</taxon>
        <taxon>Metazoa</taxon>
        <taxon>Spiralia</taxon>
        <taxon>Lophotrochozoa</taxon>
        <taxon>Mollusca</taxon>
        <taxon>Bivalvia</taxon>
        <taxon>Autobranchia</taxon>
        <taxon>Pteriomorphia</taxon>
        <taxon>Mytilida</taxon>
        <taxon>Mytiloidea</taxon>
        <taxon>Mytilidae</taxon>
        <taxon>Mytilinae</taxon>
        <taxon>Mytilus</taxon>
    </lineage>
</organism>
<gene>
    <name evidence="1" type="ORF">MEDL_31880</name>
</gene>
<protein>
    <submittedName>
        <fullName evidence="1">Uncharacterized protein</fullName>
    </submittedName>
</protein>
<reference evidence="1" key="1">
    <citation type="submission" date="2021-03" db="EMBL/GenBank/DDBJ databases">
        <authorList>
            <person name="Bekaert M."/>
        </authorList>
    </citation>
    <scope>NUCLEOTIDE SEQUENCE</scope>
</reference>
<evidence type="ECO:0000313" key="1">
    <source>
        <dbReference type="EMBL" id="CAG2218226.1"/>
    </source>
</evidence>
<comment type="caution">
    <text evidence="1">The sequence shown here is derived from an EMBL/GenBank/DDBJ whole genome shotgun (WGS) entry which is preliminary data.</text>
</comment>
<dbReference type="Proteomes" id="UP000683360">
    <property type="component" value="Unassembled WGS sequence"/>
</dbReference>
<sequence>MCAVHIFHFIREIIKIGRQLCEVLISLSSHPENQNVPERGKKTKSIAGGRPLDIVGVQKIREQWGIIVPINTSICINCRRKLSGNIEEPKKITTDKDNFQSSYMVTDQSSQNTISSSQNTASTIEDYMGEHYVDLLINYLNSRKVSTISLPIQSWKDRRLTECRYYVAQKHSILYSCAKPSSETCKTRNKNGSGKAFQFWILLPSHIIKDLPFGERHLKLSSGEVMDAPNIIRCMGPATIIQQYQAYCEENEISLLGSSTMFKILSECSAIVRKSPEGLDYFVAEGSRGFQDLQDIVLSEGYPETSNGTELNRLLLEAKCYMKTDYKIHYSIMTF</sequence>
<keyword evidence="2" id="KW-1185">Reference proteome</keyword>
<dbReference type="AlphaFoldDB" id="A0A8S3SJA4"/>
<name>A0A8S3SJA4_MYTED</name>
<dbReference type="OrthoDB" id="5979455at2759"/>